<dbReference type="InterPro" id="IPR000045">
    <property type="entry name" value="Prepilin_IV_endopep_pep"/>
</dbReference>
<feature type="transmembrane region" description="Helical" evidence="1">
    <location>
        <begin position="6"/>
        <end position="24"/>
    </location>
</feature>
<evidence type="ECO:0000256" key="1">
    <source>
        <dbReference type="SAM" id="Phobius"/>
    </source>
</evidence>
<evidence type="ECO:0000313" key="4">
    <source>
        <dbReference type="Proteomes" id="UP001515660"/>
    </source>
</evidence>
<dbReference type="RefSeq" id="WP_166404294.1">
    <property type="nucleotide sequence ID" value="NZ_JAANHS010000019.1"/>
</dbReference>
<protein>
    <recommendedName>
        <fullName evidence="2">Prepilin type IV endopeptidase peptidase domain-containing protein</fullName>
    </recommendedName>
</protein>
<feature type="transmembrane region" description="Helical" evidence="1">
    <location>
        <begin position="56"/>
        <end position="76"/>
    </location>
</feature>
<keyword evidence="1" id="KW-1133">Transmembrane helix</keyword>
<dbReference type="Pfam" id="PF01478">
    <property type="entry name" value="Peptidase_A24"/>
    <property type="match status" value="1"/>
</dbReference>
<keyword evidence="1" id="KW-0472">Membrane</keyword>
<organism evidence="3 4">
    <name type="scientific">Rhodobacter calidifons</name>
    <dbReference type="NCBI Taxonomy" id="2715277"/>
    <lineage>
        <taxon>Bacteria</taxon>
        <taxon>Pseudomonadati</taxon>
        <taxon>Pseudomonadota</taxon>
        <taxon>Alphaproteobacteria</taxon>
        <taxon>Rhodobacterales</taxon>
        <taxon>Rhodobacter group</taxon>
        <taxon>Rhodobacter</taxon>
    </lineage>
</organism>
<feature type="transmembrane region" description="Helical" evidence="1">
    <location>
        <begin position="141"/>
        <end position="162"/>
    </location>
</feature>
<dbReference type="Proteomes" id="UP001515660">
    <property type="component" value="Unassembled WGS sequence"/>
</dbReference>
<feature type="transmembrane region" description="Helical" evidence="1">
    <location>
        <begin position="31"/>
        <end position="50"/>
    </location>
</feature>
<keyword evidence="1" id="KW-0812">Transmembrane</keyword>
<keyword evidence="4" id="KW-1185">Reference proteome</keyword>
<reference evidence="3 4" key="1">
    <citation type="journal article" date="2022" name="Microorganisms">
        <title>Genome Sequence and Characterization of a Xanthorhodopsin-Containing, Aerobic Anoxygenic Phototrophic Rhodobacter Species, Isolated from Mesophilic Conditions at Yellowstone National Park.</title>
        <authorList>
            <person name="Kyndt J.A."/>
            <person name="Robertson S."/>
            <person name="Shoffstall I.B."/>
            <person name="Ramaley R.F."/>
            <person name="Meyer T.E."/>
        </authorList>
    </citation>
    <scope>NUCLEOTIDE SEQUENCE [LARGE SCALE GENOMIC DNA]</scope>
    <source>
        <strain evidence="3 4">M37P</strain>
    </source>
</reference>
<sequence length="165" mass="17958">MLSPTGAMILLVPVLPIAIWAALSDMKRMKIPNTSVLAMAAVWPLLGWYVSPTLTVWAWGFALMAIVLVAGFLLYLTGTFGAGDAKFAAAMAGIFVGGDIGEILLIIFVCMIGALIVHRLLRSLPVVRNATPDWESWTKRRYFPFGLALSSMVIFYLLAAIWPQG</sequence>
<feature type="domain" description="Prepilin type IV endopeptidase peptidase" evidence="2">
    <location>
        <begin position="16"/>
        <end position="116"/>
    </location>
</feature>
<evidence type="ECO:0000313" key="3">
    <source>
        <dbReference type="EMBL" id="NHB78287.1"/>
    </source>
</evidence>
<dbReference type="EMBL" id="JAANHS010000019">
    <property type="protein sequence ID" value="NHB78287.1"/>
    <property type="molecule type" value="Genomic_DNA"/>
</dbReference>
<evidence type="ECO:0000259" key="2">
    <source>
        <dbReference type="Pfam" id="PF01478"/>
    </source>
</evidence>
<feature type="transmembrane region" description="Helical" evidence="1">
    <location>
        <begin position="88"/>
        <end position="121"/>
    </location>
</feature>
<proteinExistence type="predicted"/>
<gene>
    <name evidence="3" type="ORF">G8O29_16320</name>
</gene>
<comment type="caution">
    <text evidence="3">The sequence shown here is derived from an EMBL/GenBank/DDBJ whole genome shotgun (WGS) entry which is preliminary data.</text>
</comment>
<name>A0ABX0GAH6_9RHOB</name>
<accession>A0ABX0GAH6</accession>
<dbReference type="Gene3D" id="1.20.120.1220">
    <property type="match status" value="1"/>
</dbReference>